<sequence>MIFEKNVPIRLRDGAVLKANVFRPDGDAPVPVLMTHGPYGKDAHFEDAFKPQWDELKRLYPGIDTEGSSGRYLRWEVADPERWIPWGYALVVVDSRGAGESPGTLWVWSPQETDDYADCIEWAGAQAWSNGKVGLLGISYYAMNQWQVAARRPRHLAAICPWEGASDMYRDASHHGGIFGNFFFELWYPKQILSVQNGNGDSPYIDRDTGATSTGEPLDAEVRRGNRVDVIDEFRSHPLIDAWYAARSSRLADIEVPLLSAGNWGGMGLHLRGNVQGFLGAGSRYKWLQMHGGTHWESFYLPAYVQMQRRFFDRFLKDEPNGWDEQPPVMLEVRHPDRFEQRFENEWPIARTQWTRLYLDAQGKALAHEPFERIAAAEYRAPGRGVEFLSAPMEASTEFTGPLSLVVWIRSSARDMDLFVTVRAYDPDGHEVLFRGATDPQVPIAQGWLRASHRKTDAGRSRPGQPFHTHDERELLTPGEDYRVEVEIWPTSIVLPPGYRLAVRIDAQDFERENATGPRKGSGPFLHTDPLDRRPELFQGENTLLTGGRYDSHLLLPRIPPRNH</sequence>
<feature type="region of interest" description="Disordered" evidence="2">
    <location>
        <begin position="512"/>
        <end position="533"/>
    </location>
</feature>
<dbReference type="InterPro" id="IPR000383">
    <property type="entry name" value="Xaa-Pro-like_dom"/>
</dbReference>
<reference evidence="4 5" key="1">
    <citation type="submission" date="2017-08" db="EMBL/GenBank/DDBJ databases">
        <title>Infants hospitalized years apart are colonized by the same room-sourced microbial strains.</title>
        <authorList>
            <person name="Brooks B."/>
            <person name="Olm M.R."/>
            <person name="Firek B.A."/>
            <person name="Baker R."/>
            <person name="Thomas B.C."/>
            <person name="Morowitz M.J."/>
            <person name="Banfield J.F."/>
        </authorList>
    </citation>
    <scope>NUCLEOTIDE SEQUENCE [LARGE SCALE GENOMIC DNA]</scope>
    <source>
        <strain evidence="4">S2_005_003_R2_41</strain>
    </source>
</reference>
<organism evidence="4 5">
    <name type="scientific">Variovorax paradoxus</name>
    <dbReference type="NCBI Taxonomy" id="34073"/>
    <lineage>
        <taxon>Bacteria</taxon>
        <taxon>Pseudomonadati</taxon>
        <taxon>Pseudomonadota</taxon>
        <taxon>Betaproteobacteria</taxon>
        <taxon>Burkholderiales</taxon>
        <taxon>Comamonadaceae</taxon>
        <taxon>Variovorax</taxon>
    </lineage>
</organism>
<dbReference type="Gene3D" id="2.60.120.260">
    <property type="entry name" value="Galactose-binding domain-like"/>
    <property type="match status" value="1"/>
</dbReference>
<evidence type="ECO:0000313" key="5">
    <source>
        <dbReference type="Proteomes" id="UP000249135"/>
    </source>
</evidence>
<evidence type="ECO:0000259" key="3">
    <source>
        <dbReference type="SMART" id="SM00939"/>
    </source>
</evidence>
<accession>A0A2W5QLM3</accession>
<evidence type="ECO:0000313" key="4">
    <source>
        <dbReference type="EMBL" id="PZQ75765.1"/>
    </source>
</evidence>
<dbReference type="Proteomes" id="UP000249135">
    <property type="component" value="Unassembled WGS sequence"/>
</dbReference>
<dbReference type="Pfam" id="PF02129">
    <property type="entry name" value="Peptidase_S15"/>
    <property type="match status" value="1"/>
</dbReference>
<gene>
    <name evidence="4" type="ORF">DI563_08745</name>
</gene>
<dbReference type="NCBIfam" id="TIGR00976">
    <property type="entry name" value="CocE_NonD"/>
    <property type="match status" value="1"/>
</dbReference>
<dbReference type="GO" id="GO:0008239">
    <property type="term" value="F:dipeptidyl-peptidase activity"/>
    <property type="evidence" value="ECO:0007669"/>
    <property type="project" value="InterPro"/>
</dbReference>
<proteinExistence type="predicted"/>
<dbReference type="SMART" id="SM00939">
    <property type="entry name" value="PepX_C"/>
    <property type="match status" value="1"/>
</dbReference>
<dbReference type="AlphaFoldDB" id="A0A2W5QLM3"/>
<evidence type="ECO:0000256" key="2">
    <source>
        <dbReference type="SAM" id="MobiDB-lite"/>
    </source>
</evidence>
<evidence type="ECO:0000256" key="1">
    <source>
        <dbReference type="ARBA" id="ARBA00022801"/>
    </source>
</evidence>
<name>A0A2W5QLM3_VARPD</name>
<dbReference type="InterPro" id="IPR008979">
    <property type="entry name" value="Galactose-bd-like_sf"/>
</dbReference>
<keyword evidence="1" id="KW-0378">Hydrolase</keyword>
<dbReference type="InterPro" id="IPR013736">
    <property type="entry name" value="Xaa-Pro_dipept_C"/>
</dbReference>
<comment type="caution">
    <text evidence="4">The sequence shown here is derived from an EMBL/GenBank/DDBJ whole genome shotgun (WGS) entry which is preliminary data.</text>
</comment>
<protein>
    <submittedName>
        <fullName evidence="4">Peptidase S15</fullName>
    </submittedName>
</protein>
<dbReference type="Gene3D" id="1.10.3020.20">
    <property type="match status" value="1"/>
</dbReference>
<dbReference type="InterPro" id="IPR005674">
    <property type="entry name" value="CocE/Ser_esterase"/>
</dbReference>
<dbReference type="PANTHER" id="PTHR43056">
    <property type="entry name" value="PEPTIDASE S9 PROLYL OLIGOPEPTIDASE"/>
    <property type="match status" value="1"/>
</dbReference>
<feature type="domain" description="Xaa-Pro dipeptidyl-peptidase C-terminal" evidence="3">
    <location>
        <begin position="309"/>
        <end position="555"/>
    </location>
</feature>
<dbReference type="InterPro" id="IPR029058">
    <property type="entry name" value="AB_hydrolase_fold"/>
</dbReference>
<dbReference type="SUPFAM" id="SSF49785">
    <property type="entry name" value="Galactose-binding domain-like"/>
    <property type="match status" value="1"/>
</dbReference>
<dbReference type="PANTHER" id="PTHR43056:SF10">
    <property type="entry name" value="COCE_NOND FAMILY, PUTATIVE (AFU_ORTHOLOGUE AFUA_7G00600)-RELATED"/>
    <property type="match status" value="1"/>
</dbReference>
<dbReference type="SUPFAM" id="SSF53474">
    <property type="entry name" value="alpha/beta-Hydrolases"/>
    <property type="match status" value="1"/>
</dbReference>
<dbReference type="Pfam" id="PF08530">
    <property type="entry name" value="PepX_C"/>
    <property type="match status" value="1"/>
</dbReference>
<dbReference type="Gene3D" id="3.40.50.1820">
    <property type="entry name" value="alpha/beta hydrolase"/>
    <property type="match status" value="1"/>
</dbReference>
<dbReference type="InterPro" id="IPR050585">
    <property type="entry name" value="Xaa-Pro_dipeptidyl-ppase/CocE"/>
</dbReference>
<dbReference type="EMBL" id="QFPP01000075">
    <property type="protein sequence ID" value="PZQ75765.1"/>
    <property type="molecule type" value="Genomic_DNA"/>
</dbReference>